<organism evidence="1 2">
    <name type="scientific">Lysinibacillus halotolerans</name>
    <dbReference type="NCBI Taxonomy" id="1368476"/>
    <lineage>
        <taxon>Bacteria</taxon>
        <taxon>Bacillati</taxon>
        <taxon>Bacillota</taxon>
        <taxon>Bacilli</taxon>
        <taxon>Bacillales</taxon>
        <taxon>Bacillaceae</taxon>
        <taxon>Lysinibacillus</taxon>
    </lineage>
</organism>
<dbReference type="RefSeq" id="WP_122973556.1">
    <property type="nucleotide sequence ID" value="NZ_RHLQ01000068.1"/>
</dbReference>
<evidence type="ECO:0000313" key="2">
    <source>
        <dbReference type="Proteomes" id="UP000279909"/>
    </source>
</evidence>
<accession>A0A3M8H1I1</accession>
<sequence length="161" mass="18766">MIGKRKLPVVELFDVEVKEENGEFFEEKTNKERFPLFFNNHSLKVGREYGILEKALESELLEMISAMGIEAATKGELSATEVVLVKDKLDKEHMKNIIYLGYVGPRNDYYDLETFKNKYNADFEEVLDTYLNLLMYNFSKDTNNNFKKALEQATEKQKGKK</sequence>
<dbReference type="Proteomes" id="UP000279909">
    <property type="component" value="Unassembled WGS sequence"/>
</dbReference>
<reference evidence="1 2" key="1">
    <citation type="journal article" date="2014" name="Int. J. Syst. Evol. Microbiol.">
        <title>Lysinibacillus halotolerans sp. nov., isolated from saline-alkaline soil.</title>
        <authorList>
            <person name="Kong D."/>
            <person name="Wang Y."/>
            <person name="Zhao B."/>
            <person name="Li Y."/>
            <person name="Song J."/>
            <person name="Zhai Y."/>
            <person name="Zhang C."/>
            <person name="Wang H."/>
            <person name="Chen X."/>
            <person name="Zhao B."/>
            <person name="Ruan Z."/>
        </authorList>
    </citation>
    <scope>NUCLEOTIDE SEQUENCE [LARGE SCALE GENOMIC DNA]</scope>
    <source>
        <strain evidence="1 2">MCCC 1A12703</strain>
    </source>
</reference>
<protein>
    <submittedName>
        <fullName evidence="1">Uncharacterized protein</fullName>
    </submittedName>
</protein>
<proteinExistence type="predicted"/>
<name>A0A3M8H1I1_9BACI</name>
<dbReference type="EMBL" id="RHLQ01000068">
    <property type="protein sequence ID" value="RNC96266.1"/>
    <property type="molecule type" value="Genomic_DNA"/>
</dbReference>
<dbReference type="AlphaFoldDB" id="A0A3M8H1I1"/>
<gene>
    <name evidence="1" type="ORF">EC501_17085</name>
</gene>
<evidence type="ECO:0000313" key="1">
    <source>
        <dbReference type="EMBL" id="RNC96266.1"/>
    </source>
</evidence>
<keyword evidence="2" id="KW-1185">Reference proteome</keyword>
<comment type="caution">
    <text evidence="1">The sequence shown here is derived from an EMBL/GenBank/DDBJ whole genome shotgun (WGS) entry which is preliminary data.</text>
</comment>